<evidence type="ECO:0000256" key="2">
    <source>
        <dbReference type="ARBA" id="ARBA00022679"/>
    </source>
</evidence>
<gene>
    <name evidence="3" type="ORF">SAMN04488503_0702</name>
</gene>
<protein>
    <submittedName>
        <fullName evidence="3">ADP-heptose:LPS heptosyltransferase</fullName>
    </submittedName>
</protein>
<dbReference type="InterPro" id="IPR051199">
    <property type="entry name" value="LPS_LOS_Heptosyltrfase"/>
</dbReference>
<dbReference type="PANTHER" id="PTHR30160:SF7">
    <property type="entry name" value="ADP-HEPTOSE--LPS HEPTOSYLTRANSFERASE 2"/>
    <property type="match status" value="1"/>
</dbReference>
<keyword evidence="4" id="KW-1185">Reference proteome</keyword>
<accession>A0A238Y5N2</accession>
<proteinExistence type="predicted"/>
<dbReference type="RefSeq" id="WP_089271734.1">
    <property type="nucleotide sequence ID" value="NZ_FZOC01000001.1"/>
</dbReference>
<dbReference type="OrthoDB" id="9797795at2"/>
<organism evidence="3 4">
    <name type="scientific">Humidesulfovibrio mexicanus</name>
    <dbReference type="NCBI Taxonomy" id="147047"/>
    <lineage>
        <taxon>Bacteria</taxon>
        <taxon>Pseudomonadati</taxon>
        <taxon>Thermodesulfobacteriota</taxon>
        <taxon>Desulfovibrionia</taxon>
        <taxon>Desulfovibrionales</taxon>
        <taxon>Desulfovibrionaceae</taxon>
        <taxon>Humidesulfovibrio</taxon>
    </lineage>
</organism>
<dbReference type="Proteomes" id="UP000198324">
    <property type="component" value="Unassembled WGS sequence"/>
</dbReference>
<evidence type="ECO:0000313" key="4">
    <source>
        <dbReference type="Proteomes" id="UP000198324"/>
    </source>
</evidence>
<dbReference type="CDD" id="cd03789">
    <property type="entry name" value="GT9_LPS_heptosyltransferase"/>
    <property type="match status" value="1"/>
</dbReference>
<reference evidence="3 4" key="1">
    <citation type="submission" date="2017-06" db="EMBL/GenBank/DDBJ databases">
        <authorList>
            <person name="Kim H.J."/>
            <person name="Triplett B.A."/>
        </authorList>
    </citation>
    <scope>NUCLEOTIDE SEQUENCE [LARGE SCALE GENOMIC DNA]</scope>
    <source>
        <strain evidence="3 4">DSM 13116</strain>
    </source>
</reference>
<dbReference type="GO" id="GO:0009244">
    <property type="term" value="P:lipopolysaccharide core region biosynthetic process"/>
    <property type="evidence" value="ECO:0007669"/>
    <property type="project" value="TreeGrafter"/>
</dbReference>
<evidence type="ECO:0000256" key="1">
    <source>
        <dbReference type="ARBA" id="ARBA00022676"/>
    </source>
</evidence>
<dbReference type="Pfam" id="PF01075">
    <property type="entry name" value="Glyco_transf_9"/>
    <property type="match status" value="1"/>
</dbReference>
<dbReference type="SUPFAM" id="SSF53756">
    <property type="entry name" value="UDP-Glycosyltransferase/glycogen phosphorylase"/>
    <property type="match status" value="1"/>
</dbReference>
<sequence length="523" mass="56335">MNVLVLNLTRLGDLLQSQPAVSALAANGHRIGLVCLENFAEAAGLMRDVARVYPLRGARLLARLDSDWRQALAVHREFVDTVRRDFVPDLVINLTPSQPARLLARGFGAPRIAGFALDEYGFNADTSLWAAFLQLAGTTRGASPFNIVDMFRRIAGPEAVGGPVSSGLRGPEAVEREKARERLLAGLPSAPERGFVAVQLGASEDRRRWPVESFVHVAQGLARQGFAPVLLGTAVERPLAERFMAKCAAPAGDLVGATGLRELAAVLAECSLLITNDTGTMHLAAGLGVPCLAAFLCTAQPWDTGPYLPGCLCLEPDVDCHPCSFGRDCPNGHACRHAMDPDGVLALAEAMLGLRPFEALRTQGTRVWRTVMGPDGLLDLESISGHEASDRARLIRVQRALLRPYLDGDALPEARRETALSPVAAQELSAALNEALSLLVLLERQGELLLRDPIASMKTKFLGTWQRVRASLENCERLAQLAALWTFEAERPGLDLPGILALASRFAHLLRRFNDSIAGTGIA</sequence>
<dbReference type="GO" id="GO:0005829">
    <property type="term" value="C:cytosol"/>
    <property type="evidence" value="ECO:0007669"/>
    <property type="project" value="TreeGrafter"/>
</dbReference>
<evidence type="ECO:0000313" key="3">
    <source>
        <dbReference type="EMBL" id="SNR66330.1"/>
    </source>
</evidence>
<dbReference type="InterPro" id="IPR002201">
    <property type="entry name" value="Glyco_trans_9"/>
</dbReference>
<keyword evidence="2 3" id="KW-0808">Transferase</keyword>
<dbReference type="AlphaFoldDB" id="A0A238Y5N2"/>
<dbReference type="GO" id="GO:0008713">
    <property type="term" value="F:ADP-heptose-lipopolysaccharide heptosyltransferase activity"/>
    <property type="evidence" value="ECO:0007669"/>
    <property type="project" value="TreeGrafter"/>
</dbReference>
<dbReference type="EMBL" id="FZOC01000001">
    <property type="protein sequence ID" value="SNR66330.1"/>
    <property type="molecule type" value="Genomic_DNA"/>
</dbReference>
<dbReference type="Gene3D" id="3.40.50.2000">
    <property type="entry name" value="Glycogen Phosphorylase B"/>
    <property type="match status" value="2"/>
</dbReference>
<keyword evidence="1" id="KW-0328">Glycosyltransferase</keyword>
<name>A0A238Y5N2_9BACT</name>
<dbReference type="PANTHER" id="PTHR30160">
    <property type="entry name" value="TETRAACYLDISACCHARIDE 4'-KINASE-RELATED"/>
    <property type="match status" value="1"/>
</dbReference>